<sequence>MLPALGAARFKEPLYFKVNGGEGGVEDCKSLRSGTSNMTQSGAPALLHWPRFAAQMAKLRLPLPVYRTGLYLHTHARNTRFRYIPLLQDVIKTKTFQVN</sequence>
<reference evidence="1" key="1">
    <citation type="submission" date="2020-11" db="EMBL/GenBank/DDBJ databases">
        <authorList>
            <person name="Tran Van P."/>
        </authorList>
    </citation>
    <scope>NUCLEOTIDE SEQUENCE</scope>
</reference>
<evidence type="ECO:0000313" key="1">
    <source>
        <dbReference type="EMBL" id="CAD7586308.1"/>
    </source>
</evidence>
<dbReference type="EMBL" id="OE839233">
    <property type="protein sequence ID" value="CAD7586308.1"/>
    <property type="molecule type" value="Genomic_DNA"/>
</dbReference>
<name>A0A7R9JNT5_TIMGE</name>
<dbReference type="AlphaFoldDB" id="A0A7R9JNT5"/>
<accession>A0A7R9JNT5</accession>
<proteinExistence type="predicted"/>
<protein>
    <submittedName>
        <fullName evidence="1">Uncharacterized protein</fullName>
    </submittedName>
</protein>
<organism evidence="1">
    <name type="scientific">Timema genevievae</name>
    <name type="common">Walking stick</name>
    <dbReference type="NCBI Taxonomy" id="629358"/>
    <lineage>
        <taxon>Eukaryota</taxon>
        <taxon>Metazoa</taxon>
        <taxon>Ecdysozoa</taxon>
        <taxon>Arthropoda</taxon>
        <taxon>Hexapoda</taxon>
        <taxon>Insecta</taxon>
        <taxon>Pterygota</taxon>
        <taxon>Neoptera</taxon>
        <taxon>Polyneoptera</taxon>
        <taxon>Phasmatodea</taxon>
        <taxon>Timematodea</taxon>
        <taxon>Timematoidea</taxon>
        <taxon>Timematidae</taxon>
        <taxon>Timema</taxon>
    </lineage>
</organism>
<gene>
    <name evidence="1" type="ORF">TGEB3V08_LOCUS686</name>
</gene>